<organism evidence="2 3">
    <name type="scientific">Lentilactobacillus parabuchneri DSM 5707 = NBRC 107865</name>
    <dbReference type="NCBI Taxonomy" id="1423784"/>
    <lineage>
        <taxon>Bacteria</taxon>
        <taxon>Bacillati</taxon>
        <taxon>Bacillota</taxon>
        <taxon>Bacilli</taxon>
        <taxon>Lactobacillales</taxon>
        <taxon>Lactobacillaceae</taxon>
        <taxon>Lentilactobacillus</taxon>
    </lineage>
</organism>
<keyword evidence="1" id="KW-0812">Transmembrane</keyword>
<dbReference type="RefSeq" id="WP_057910209.1">
    <property type="nucleotide sequence ID" value="NZ_AZGK01000013.1"/>
</dbReference>
<feature type="transmembrane region" description="Helical" evidence="1">
    <location>
        <begin position="52"/>
        <end position="75"/>
    </location>
</feature>
<evidence type="ECO:0000313" key="3">
    <source>
        <dbReference type="Proteomes" id="UP000051957"/>
    </source>
</evidence>
<dbReference type="PATRIC" id="fig|1423784.4.peg.715"/>
<keyword evidence="1" id="KW-1133">Transmembrane helix</keyword>
<gene>
    <name evidence="2" type="ORF">FC51_GL000711</name>
</gene>
<dbReference type="GeneID" id="69802505"/>
<evidence type="ECO:0000256" key="1">
    <source>
        <dbReference type="SAM" id="Phobius"/>
    </source>
</evidence>
<reference evidence="2 3" key="1">
    <citation type="journal article" date="2015" name="Genome Announc.">
        <title>Expanding the biotechnology potential of lactobacilli through comparative genomics of 213 strains and associated genera.</title>
        <authorList>
            <person name="Sun Z."/>
            <person name="Harris H.M."/>
            <person name="McCann A."/>
            <person name="Guo C."/>
            <person name="Argimon S."/>
            <person name="Zhang W."/>
            <person name="Yang X."/>
            <person name="Jeffery I.B."/>
            <person name="Cooney J.C."/>
            <person name="Kagawa T.F."/>
            <person name="Liu W."/>
            <person name="Song Y."/>
            <person name="Salvetti E."/>
            <person name="Wrobel A."/>
            <person name="Rasinkangas P."/>
            <person name="Parkhill J."/>
            <person name="Rea M.C."/>
            <person name="O'Sullivan O."/>
            <person name="Ritari J."/>
            <person name="Douillard F.P."/>
            <person name="Paul Ross R."/>
            <person name="Yang R."/>
            <person name="Briner A.E."/>
            <person name="Felis G.E."/>
            <person name="de Vos W.M."/>
            <person name="Barrangou R."/>
            <person name="Klaenhammer T.R."/>
            <person name="Caufield P.W."/>
            <person name="Cui Y."/>
            <person name="Zhang H."/>
            <person name="O'Toole P.W."/>
        </authorList>
    </citation>
    <scope>NUCLEOTIDE SEQUENCE [LARGE SCALE GENOMIC DNA]</scope>
    <source>
        <strain evidence="2 3">DSM 5707</strain>
    </source>
</reference>
<dbReference type="Proteomes" id="UP000051957">
    <property type="component" value="Unassembled WGS sequence"/>
</dbReference>
<feature type="transmembrane region" description="Helical" evidence="1">
    <location>
        <begin position="12"/>
        <end position="31"/>
    </location>
</feature>
<keyword evidence="1" id="KW-0472">Membrane</keyword>
<name>A0A0R1Z1W5_9LACO</name>
<proteinExistence type="predicted"/>
<accession>A0A0R1Z1W5</accession>
<dbReference type="AlphaFoldDB" id="A0A0R1Z1W5"/>
<sequence>MGSILNVPDLIYVVISWVILIAIIVGVVYVGRKAYKGVMDGSYKLKNFSVGFIVMLLVVVLILFLIGMVDLYFGIRTG</sequence>
<protein>
    <submittedName>
        <fullName evidence="2">Uncharacterized protein</fullName>
    </submittedName>
</protein>
<comment type="caution">
    <text evidence="2">The sequence shown here is derived from an EMBL/GenBank/DDBJ whole genome shotgun (WGS) entry which is preliminary data.</text>
</comment>
<evidence type="ECO:0000313" key="2">
    <source>
        <dbReference type="EMBL" id="KRM45798.1"/>
    </source>
</evidence>
<dbReference type="EMBL" id="AZGK01000013">
    <property type="protein sequence ID" value="KRM45798.1"/>
    <property type="molecule type" value="Genomic_DNA"/>
</dbReference>